<dbReference type="SUPFAM" id="SSF117281">
    <property type="entry name" value="Kelch motif"/>
    <property type="match status" value="1"/>
</dbReference>
<dbReference type="eggNOG" id="KOG4441">
    <property type="taxonomic scope" value="Eukaryota"/>
</dbReference>
<dbReference type="KEGG" id="phu:Phum_PHUM149510"/>
<dbReference type="EnsemblMetazoa" id="PHUM149510-RA">
    <property type="protein sequence ID" value="PHUM149510-PA"/>
    <property type="gene ID" value="PHUM149510"/>
</dbReference>
<reference evidence="4" key="2">
    <citation type="submission" date="2007-04" db="EMBL/GenBank/DDBJ databases">
        <title>The genome of the human body louse.</title>
        <authorList>
            <consortium name="The Human Body Louse Genome Consortium"/>
            <person name="Kirkness E."/>
            <person name="Walenz B."/>
            <person name="Hass B."/>
            <person name="Bruggner R."/>
            <person name="Strausberg R."/>
        </authorList>
    </citation>
    <scope>NUCLEOTIDE SEQUENCE</scope>
    <source>
        <strain evidence="4">USDA</strain>
    </source>
</reference>
<dbReference type="InParanoid" id="E0VF50"/>
<sequence length="507" mass="59104">MNNENDFKLEEMLELLQTVNMFRFTDMEEWCSSVISQSVETINCLKILEIASRIESENLIRQARAFALWHFDDVTKLDSFYNLHVDQVEGYCSDPALHCSKGEWGVWIALDKWMMNCCEDDRRRRRRQHTARLLLCLRLKSLRLIDLERMILFESVKSCPMVFKAILKLIQEKNVDDDSRENYLDCKRLKIDENKEDCEKVNLFIQNWLKVKPRKLPSVPCIVGNIYTGPDTSSPYVVKFCETEKKFIPLTRLTKVESSAGTMMGFKVISDGFKIYLIGGLIMNRQNMWNDAIWTYDPLKNKWSFFTSISRPIRHMSVCLLGNYLYIMGGFGRHRVIQNQVSKLCLNDQVWSECASMPQNLYSTPCVVFREALYLVDCNVYEYDPKTDTWFTVPIKPFVRGFSCAMADDDFIYLAGNCTNTIYKFDPTKPNKDLEVVGHFKYECSQACLIDGFIYSLSQDDLADDIFCEKMNTRTGETFVLYEGKTDSVIADLNPRHRHGCFSFFTY</sequence>
<protein>
    <recommendedName>
        <fullName evidence="3">BACK domain-containing protein</fullName>
    </recommendedName>
</protein>
<dbReference type="Gene3D" id="2.120.10.80">
    <property type="entry name" value="Kelch-type beta propeller"/>
    <property type="match status" value="1"/>
</dbReference>
<dbReference type="SMART" id="SM00612">
    <property type="entry name" value="Kelch"/>
    <property type="match status" value="2"/>
</dbReference>
<dbReference type="VEuPathDB" id="VectorBase:PHUM149510"/>
<name>E0VF50_PEDHC</name>
<evidence type="ECO:0000259" key="3">
    <source>
        <dbReference type="SMART" id="SM00875"/>
    </source>
</evidence>
<dbReference type="SMART" id="SM00875">
    <property type="entry name" value="BACK"/>
    <property type="match status" value="1"/>
</dbReference>
<evidence type="ECO:0000256" key="1">
    <source>
        <dbReference type="ARBA" id="ARBA00022441"/>
    </source>
</evidence>
<keyword evidence="6" id="KW-1185">Reference proteome</keyword>
<keyword evidence="2" id="KW-0677">Repeat</keyword>
<organism>
    <name type="scientific">Pediculus humanus subsp. corporis</name>
    <name type="common">Body louse</name>
    <dbReference type="NCBI Taxonomy" id="121224"/>
    <lineage>
        <taxon>Eukaryota</taxon>
        <taxon>Metazoa</taxon>
        <taxon>Ecdysozoa</taxon>
        <taxon>Arthropoda</taxon>
        <taxon>Hexapoda</taxon>
        <taxon>Insecta</taxon>
        <taxon>Pterygota</taxon>
        <taxon>Neoptera</taxon>
        <taxon>Paraneoptera</taxon>
        <taxon>Psocodea</taxon>
        <taxon>Troctomorpha</taxon>
        <taxon>Phthiraptera</taxon>
        <taxon>Anoplura</taxon>
        <taxon>Pediculidae</taxon>
        <taxon>Pediculus</taxon>
    </lineage>
</organism>
<keyword evidence="1" id="KW-0880">Kelch repeat</keyword>
<dbReference type="RefSeq" id="XP_002424744.1">
    <property type="nucleotide sequence ID" value="XM_002424699.1"/>
</dbReference>
<reference evidence="4" key="1">
    <citation type="submission" date="2007-04" db="EMBL/GenBank/DDBJ databases">
        <title>Annotation of Pediculus humanus corporis strain USDA.</title>
        <authorList>
            <person name="Kirkness E."/>
            <person name="Hannick L."/>
            <person name="Hass B."/>
            <person name="Bruggner R."/>
            <person name="Lawson D."/>
            <person name="Bidwell S."/>
            <person name="Joardar V."/>
            <person name="Caler E."/>
            <person name="Walenz B."/>
            <person name="Inman J."/>
            <person name="Schobel S."/>
            <person name="Galinsky K."/>
            <person name="Amedeo P."/>
            <person name="Strausberg R."/>
        </authorList>
    </citation>
    <scope>NUCLEOTIDE SEQUENCE</scope>
    <source>
        <strain evidence="4">USDA</strain>
    </source>
</reference>
<evidence type="ECO:0000256" key="2">
    <source>
        <dbReference type="ARBA" id="ARBA00022737"/>
    </source>
</evidence>
<dbReference type="OMA" id="LYSAACC"/>
<reference evidence="5" key="3">
    <citation type="submission" date="2021-02" db="UniProtKB">
        <authorList>
            <consortium name="EnsemblMetazoa"/>
        </authorList>
    </citation>
    <scope>IDENTIFICATION</scope>
    <source>
        <strain evidence="5">USDA</strain>
    </source>
</reference>
<dbReference type="Gene3D" id="1.25.40.420">
    <property type="match status" value="1"/>
</dbReference>
<dbReference type="Pfam" id="PF01344">
    <property type="entry name" value="Kelch_1"/>
    <property type="match status" value="1"/>
</dbReference>
<accession>E0VF50</accession>
<dbReference type="InterPro" id="IPR015915">
    <property type="entry name" value="Kelch-typ_b-propeller"/>
</dbReference>
<evidence type="ECO:0000313" key="5">
    <source>
        <dbReference type="EnsemblMetazoa" id="PHUM149510-PA"/>
    </source>
</evidence>
<proteinExistence type="predicted"/>
<dbReference type="CTD" id="8236396"/>
<dbReference type="AlphaFoldDB" id="E0VF50"/>
<dbReference type="EMBL" id="DS235101">
    <property type="protein sequence ID" value="EEB12006.1"/>
    <property type="molecule type" value="Genomic_DNA"/>
</dbReference>
<dbReference type="PANTHER" id="PTHR24412">
    <property type="entry name" value="KELCH PROTEIN"/>
    <property type="match status" value="1"/>
</dbReference>
<evidence type="ECO:0000313" key="4">
    <source>
        <dbReference type="EMBL" id="EEB12006.1"/>
    </source>
</evidence>
<dbReference type="HOGENOM" id="CLU_537826_0_0_1"/>
<dbReference type="STRING" id="121224.E0VF50"/>
<feature type="domain" description="BACK" evidence="3">
    <location>
        <begin position="44"/>
        <end position="152"/>
    </location>
</feature>
<dbReference type="InterPro" id="IPR006652">
    <property type="entry name" value="Kelch_1"/>
</dbReference>
<dbReference type="OrthoDB" id="10027872at2759"/>
<evidence type="ECO:0000313" key="6">
    <source>
        <dbReference type="Proteomes" id="UP000009046"/>
    </source>
</evidence>
<dbReference type="Proteomes" id="UP000009046">
    <property type="component" value="Unassembled WGS sequence"/>
</dbReference>
<dbReference type="Pfam" id="PF07707">
    <property type="entry name" value="BACK"/>
    <property type="match status" value="1"/>
</dbReference>
<dbReference type="PANTHER" id="PTHR24412:SF480">
    <property type="entry name" value="KELCH-LIKE PROTEIN 8"/>
    <property type="match status" value="1"/>
</dbReference>
<gene>
    <name evidence="5" type="primary">8236396</name>
    <name evidence="4" type="ORF">Phum_PHUM149510</name>
</gene>
<dbReference type="GeneID" id="8236396"/>
<dbReference type="EMBL" id="AAZO01001732">
    <property type="status" value="NOT_ANNOTATED_CDS"/>
    <property type="molecule type" value="Genomic_DNA"/>
</dbReference>
<dbReference type="CDD" id="cd14733">
    <property type="entry name" value="BACK"/>
    <property type="match status" value="1"/>
</dbReference>
<dbReference type="InterPro" id="IPR011705">
    <property type="entry name" value="BACK"/>
</dbReference>